<dbReference type="EMBL" id="LAJE02000381">
    <property type="protein sequence ID" value="OEO28340.1"/>
    <property type="molecule type" value="Genomic_DNA"/>
</dbReference>
<dbReference type="RefSeq" id="WP_069912333.1">
    <property type="nucleotide sequence ID" value="NZ_LAJE02000381.1"/>
</dbReference>
<name>A0A1E5XIC3_9HYPH</name>
<dbReference type="Proteomes" id="UP000095463">
    <property type="component" value="Unassembled WGS sequence"/>
</dbReference>
<gene>
    <name evidence="1" type="ORF">VW23_005105</name>
</gene>
<evidence type="ECO:0000313" key="2">
    <source>
        <dbReference type="Proteomes" id="UP000095463"/>
    </source>
</evidence>
<reference evidence="1 2" key="1">
    <citation type="journal article" date="2015" name="Genome Announc.">
        <title>Genome Assemblies of Three Soil-Associated Devosia species: D. insulae, D. limi, and D. soli.</title>
        <authorList>
            <person name="Hassan Y.I."/>
            <person name="Lepp D."/>
            <person name="Zhou T."/>
        </authorList>
    </citation>
    <scope>NUCLEOTIDE SEQUENCE [LARGE SCALE GENOMIC DNA]</scope>
    <source>
        <strain evidence="1 2">DS-56</strain>
    </source>
</reference>
<protein>
    <submittedName>
        <fullName evidence="1">Uncharacterized protein</fullName>
    </submittedName>
</protein>
<dbReference type="OrthoDB" id="9885662at2"/>
<proteinExistence type="predicted"/>
<keyword evidence="2" id="KW-1185">Reference proteome</keyword>
<comment type="caution">
    <text evidence="1">The sequence shown here is derived from an EMBL/GenBank/DDBJ whole genome shotgun (WGS) entry which is preliminary data.</text>
</comment>
<organism evidence="1 2">
    <name type="scientific">Devosia insulae DS-56</name>
    <dbReference type="NCBI Taxonomy" id="1116389"/>
    <lineage>
        <taxon>Bacteria</taxon>
        <taxon>Pseudomonadati</taxon>
        <taxon>Pseudomonadota</taxon>
        <taxon>Alphaproteobacteria</taxon>
        <taxon>Hyphomicrobiales</taxon>
        <taxon>Devosiaceae</taxon>
        <taxon>Devosia</taxon>
    </lineage>
</organism>
<dbReference type="AlphaFoldDB" id="A0A1E5XIC3"/>
<accession>A0A1E5XIC3</accession>
<sequence>MSIIRGAITAAALARTVIAHPMVRAGIAAAPLLLTPKVKAAAKDATLNTAYKAGQLARKIVDSTKR</sequence>
<evidence type="ECO:0000313" key="1">
    <source>
        <dbReference type="EMBL" id="OEO28340.1"/>
    </source>
</evidence>